<dbReference type="Proteomes" id="UP000001444">
    <property type="component" value="Chromosome"/>
</dbReference>
<dbReference type="InterPro" id="IPR000772">
    <property type="entry name" value="Ricin_B_lectin"/>
</dbReference>
<dbReference type="eggNOG" id="COG3664">
    <property type="taxonomic scope" value="Bacteria"/>
</dbReference>
<gene>
    <name evidence="3" type="ordered locus">SCAB_4501</name>
</gene>
<evidence type="ECO:0000313" key="4">
    <source>
        <dbReference type="Proteomes" id="UP000001444"/>
    </source>
</evidence>
<dbReference type="CDD" id="cd00161">
    <property type="entry name" value="beta-trefoil_Ricin-like"/>
    <property type="match status" value="1"/>
</dbReference>
<dbReference type="EMBL" id="FN554889">
    <property type="protein sequence ID" value="CBG67653.1"/>
    <property type="molecule type" value="Genomic_DNA"/>
</dbReference>
<reference evidence="3 4" key="1">
    <citation type="journal article" date="2010" name="Mol. Plant Microbe Interact.">
        <title>Streptomyces scabies 87-22 contains a coronafacic acid-like biosynthetic cluster that contributes to plant-microbe interactions.</title>
        <authorList>
            <person name="Bignell D.R."/>
            <person name="Seipke R.F."/>
            <person name="Huguet-Tapia J.C."/>
            <person name="Chambers A.H."/>
            <person name="Parry R.J."/>
            <person name="Loria R."/>
        </authorList>
    </citation>
    <scope>NUCLEOTIDE SEQUENCE [LARGE SCALE GENOMIC DNA]</scope>
    <source>
        <strain evidence="3 4">87.22</strain>
    </source>
</reference>
<dbReference type="CAZy" id="CBM35">
    <property type="family name" value="Carbohydrate-Binding Module Family 35"/>
</dbReference>
<dbReference type="SMART" id="SM00458">
    <property type="entry name" value="RICIN"/>
    <property type="match status" value="1"/>
</dbReference>
<dbReference type="Gene3D" id="2.80.10.50">
    <property type="match status" value="1"/>
</dbReference>
<feature type="domain" description="CBM6" evidence="2">
    <location>
        <begin position="461"/>
        <end position="604"/>
    </location>
</feature>
<dbReference type="SUPFAM" id="SSF49785">
    <property type="entry name" value="Galactose-binding domain-like"/>
    <property type="match status" value="3"/>
</dbReference>
<proteinExistence type="predicted"/>
<dbReference type="InterPro" id="IPR005084">
    <property type="entry name" value="CBM6"/>
</dbReference>
<dbReference type="KEGG" id="scb:SCAB_4501"/>
<dbReference type="PROSITE" id="PS50231">
    <property type="entry name" value="RICIN_B_LECTIN"/>
    <property type="match status" value="1"/>
</dbReference>
<dbReference type="AlphaFoldDB" id="C9YSX8"/>
<keyword evidence="1" id="KW-0732">Signal</keyword>
<dbReference type="InterPro" id="IPR017853">
    <property type="entry name" value="GH"/>
</dbReference>
<sequence>MRRLGQRRSASRRLLHGITRTLLPLTVMAGLTTAIAAPASAATPTLTVDLGTSTGAFHGGASGVLYGLYGPDVPTGNLIEGMGVRTTNTKYQDGQQHPGSDALEIAEPFVDSGGKDIYIYMTDVYRTFSYERTSYAAYRTAMKKQIDQVLATPYKDRVVLVPYNEPDGMWYPGMRTQATALADFNAEWRQTYTFIKGLWPEARIAGPNTSSYTESSLKGFLTYCKANNCLPDIATWHTLGSPAEVSSTVDNYRAAETAVGLPSHLPINLNEYAFRYHLTDPGQMVQWIAALEDKKIDGNLPYWNINGNLGDSAAGQNIPNAQWWLYHWYSSMKGGNTVKVTSSGADAAYTLQGLASLDTAKKQARVILAGGGTSGASDTVIKNIDPAVFGSTVHVSVFQDRYSGYIGAAATPTRLSDADVAVGSDGSITVPLDLDAMSAYQVIVSPGGNGSATASDSTWTRSYEAENATLSGSGYNINTEGTPSRLDKFATSGTKDVGGLRTGSTTVISFPVTVPTTGDYDLSVFGNSYAKDADVKGPTNVYLRVDGGASKRIDIPVGFQWVVWGHSDTTVNLTAGTHTLTLATTGDNGAATVGDAIIDKIDLRYRDTGVQATTLYEAEQAALSDSGSTTYTSQGQSGAGAVNLTSGRSATFWVYAARDGYADLTARFRNTGQADLTVNGRAADDQVLSGATTAAWSTSTNRFFLKAGINKIKVTGTGGTLALDDLAVTPFSTTSAVTTGNVVTYQAEAGTLTGTAEVSNSYDQATGGVVTGIGNGTANSLTLDVDAPSAGTYAMTMRYANAEELPSNHYNPDLYAEHADVGVNGGDATRVDFAGTLHWNQFADYTAHVTLKKGANKVKFTSSQLYDWDGTTVGKVYSGGGSDIGQPLRSSSAPHLDQVSFAPASLHIGAPAAFSSTAVAQHSGLCLEDPARSSANGTQYRQNTCGSGQEQLFDFRRVSGTTDTYTVVNHSSGKCLDVSAYSTADGAAVQQWTCHGDTNQRFRLAPVTALGNSHDYQLVAVHSGKCVDVSTISTAPGALVHQWPCDGAGALTTKKNQIWRLTGKD</sequence>
<dbReference type="PROSITE" id="PS51175">
    <property type="entry name" value="CBM6"/>
    <property type="match status" value="3"/>
</dbReference>
<dbReference type="HOGENOM" id="CLU_005346_0_0_11"/>
<dbReference type="InterPro" id="IPR008979">
    <property type="entry name" value="Galactose-bd-like_sf"/>
</dbReference>
<feature type="signal peptide" evidence="1">
    <location>
        <begin position="1"/>
        <end position="29"/>
    </location>
</feature>
<name>C9YSX8_STRSW</name>
<evidence type="ECO:0000259" key="2">
    <source>
        <dbReference type="PROSITE" id="PS51175"/>
    </source>
</evidence>
<dbReference type="GO" id="GO:0030246">
    <property type="term" value="F:carbohydrate binding"/>
    <property type="evidence" value="ECO:0007669"/>
    <property type="project" value="InterPro"/>
</dbReference>
<keyword evidence="4" id="KW-1185">Reference proteome</keyword>
<dbReference type="InterPro" id="IPR035992">
    <property type="entry name" value="Ricin_B-like_lectins"/>
</dbReference>
<evidence type="ECO:0000256" key="1">
    <source>
        <dbReference type="SAM" id="SignalP"/>
    </source>
</evidence>
<accession>C9YSX8</accession>
<dbReference type="Gene3D" id="3.20.20.80">
    <property type="entry name" value="Glycosidases"/>
    <property type="match status" value="1"/>
</dbReference>
<dbReference type="CAZy" id="GH39">
    <property type="family name" value="Glycoside Hydrolase Family 39"/>
</dbReference>
<evidence type="ECO:0000313" key="3">
    <source>
        <dbReference type="EMBL" id="CBG67653.1"/>
    </source>
</evidence>
<dbReference type="GeneID" id="24310438"/>
<dbReference type="CDD" id="cd04081">
    <property type="entry name" value="CBM35_galactosidase-like"/>
    <property type="match status" value="1"/>
</dbReference>
<organism evidence="3 4">
    <name type="scientific">Streptomyces scabiei (strain 87.22)</name>
    <dbReference type="NCBI Taxonomy" id="680198"/>
    <lineage>
        <taxon>Bacteria</taxon>
        <taxon>Bacillati</taxon>
        <taxon>Actinomycetota</taxon>
        <taxon>Actinomycetes</taxon>
        <taxon>Kitasatosporales</taxon>
        <taxon>Streptomycetaceae</taxon>
        <taxon>Streptomyces</taxon>
    </lineage>
</organism>
<protein>
    <submittedName>
        <fullName evidence="3">Putative secreted protein</fullName>
    </submittedName>
</protein>
<feature type="domain" description="CBM6" evidence="2">
    <location>
        <begin position="614"/>
        <end position="729"/>
    </location>
</feature>
<feature type="chain" id="PRO_5039514315" evidence="1">
    <location>
        <begin position="30"/>
        <end position="1065"/>
    </location>
</feature>
<dbReference type="Pfam" id="PF14200">
    <property type="entry name" value="RicinB_lectin_2"/>
    <property type="match status" value="1"/>
</dbReference>
<dbReference type="CAZy" id="CBM13">
    <property type="family name" value="Carbohydrate-Binding Module Family 13"/>
</dbReference>
<dbReference type="SUPFAM" id="SSF50370">
    <property type="entry name" value="Ricin B-like lectins"/>
    <property type="match status" value="1"/>
</dbReference>
<dbReference type="STRING" id="680198.SCAB_4501"/>
<dbReference type="SUPFAM" id="SSF51445">
    <property type="entry name" value="(Trans)glycosidases"/>
    <property type="match status" value="1"/>
</dbReference>
<dbReference type="RefSeq" id="WP_012998389.1">
    <property type="nucleotide sequence ID" value="NC_013929.1"/>
</dbReference>
<dbReference type="Gene3D" id="2.60.120.260">
    <property type="entry name" value="Galactose-binding domain-like"/>
    <property type="match status" value="3"/>
</dbReference>
<feature type="domain" description="CBM6" evidence="2">
    <location>
        <begin position="743"/>
        <end position="876"/>
    </location>
</feature>